<proteinExistence type="predicted"/>
<protein>
    <submittedName>
        <fullName evidence="1">Uncharacterized protein</fullName>
    </submittedName>
</protein>
<gene>
    <name evidence="1" type="ORF">GOODEAATRI_006478</name>
</gene>
<sequence>MPVGRDAGSGLDANSESILSCSKSATAVPPALKIRLISAGLESISKKILHAHCRMGKDVRPCWPHKEIHISHFVDRLFQGTVLWRRRMLMVYHCAARVSLISGSNNQKS</sequence>
<organism evidence="1 2">
    <name type="scientific">Goodea atripinnis</name>
    <dbReference type="NCBI Taxonomy" id="208336"/>
    <lineage>
        <taxon>Eukaryota</taxon>
        <taxon>Metazoa</taxon>
        <taxon>Chordata</taxon>
        <taxon>Craniata</taxon>
        <taxon>Vertebrata</taxon>
        <taxon>Euteleostomi</taxon>
        <taxon>Actinopterygii</taxon>
        <taxon>Neopterygii</taxon>
        <taxon>Teleostei</taxon>
        <taxon>Neoteleostei</taxon>
        <taxon>Acanthomorphata</taxon>
        <taxon>Ovalentaria</taxon>
        <taxon>Atherinomorphae</taxon>
        <taxon>Cyprinodontiformes</taxon>
        <taxon>Goodeidae</taxon>
        <taxon>Goodea</taxon>
    </lineage>
</organism>
<accession>A0ABV0N2B7</accession>
<dbReference type="Proteomes" id="UP001476798">
    <property type="component" value="Unassembled WGS sequence"/>
</dbReference>
<keyword evidence="2" id="KW-1185">Reference proteome</keyword>
<name>A0ABV0N2B7_9TELE</name>
<reference evidence="1 2" key="1">
    <citation type="submission" date="2021-06" db="EMBL/GenBank/DDBJ databases">
        <authorList>
            <person name="Palmer J.M."/>
        </authorList>
    </citation>
    <scope>NUCLEOTIDE SEQUENCE [LARGE SCALE GENOMIC DNA]</scope>
    <source>
        <strain evidence="1 2">GA_2019</strain>
        <tissue evidence="1">Muscle</tissue>
    </source>
</reference>
<dbReference type="EMBL" id="JAHRIO010020301">
    <property type="protein sequence ID" value="MEQ2164412.1"/>
    <property type="molecule type" value="Genomic_DNA"/>
</dbReference>
<evidence type="ECO:0000313" key="1">
    <source>
        <dbReference type="EMBL" id="MEQ2164412.1"/>
    </source>
</evidence>
<comment type="caution">
    <text evidence="1">The sequence shown here is derived from an EMBL/GenBank/DDBJ whole genome shotgun (WGS) entry which is preliminary data.</text>
</comment>
<evidence type="ECO:0000313" key="2">
    <source>
        <dbReference type="Proteomes" id="UP001476798"/>
    </source>
</evidence>